<sequence length="603" mass="67800">MGSSVSTGQDNDDLIDNLVEALYVRTGIVEKAFRAVDRAEYFLLEARNDAYKDLAWKSGNLHLSAPCIYSEVMECLCLEPGLSFLNLGSGTGYLSTMVGLIIGSSGINHGIEIYEDVIKYANSKLNDFKKYSGAIDEFDFCEPKFIQGKNSRDFKVLLHLFMYIFFAVEVKPHSLQSACRTVIRNVLRKNIETENPSFKNRLPPKPKKAPKKKRPVRGLVVPFFDTSDDSDDEFYESPRVVVNADSPASRASNERELRVSPEYNTVINILARTGCFGNPDEIRNVLEDGREENGERRSDNEQERNGHEEKRSDNHGRSGSQEKASGSEEKMDVEEEERGNGKAANEKDRGEPSRQSPKRKHSESDQNSVQLEEEQRQQQQQHEERDDEDGQNGFNQINEIRNVIIGVLEGMRERASLLHQGANNAEESENDEAQTDGKKVNDGNNGTPANTRKSTKREKFDSGLGDEIVDNKNGSSSDISSDVSSDVSSDTSEAEKVMESCSSGDDDDDDDDNGRPKKRTLPLAMAKSGGKWRRIDLLSSSEDNTQEEHEREGENDGNTDRRNCNSNEIRVVSSPYTSLMKNKIQSLPLPQILKNYLNFYREF</sequence>
<dbReference type="InterPro" id="IPR000682">
    <property type="entry name" value="PCMT"/>
</dbReference>
<feature type="compositionally biased region" description="Polar residues" evidence="2">
    <location>
        <begin position="442"/>
        <end position="452"/>
    </location>
</feature>
<feature type="compositionally biased region" description="Basic residues" evidence="2">
    <location>
        <begin position="202"/>
        <end position="214"/>
    </location>
</feature>
<dbReference type="AlphaFoldDB" id="A0A7F5RNJ2"/>
<dbReference type="GeneID" id="108744875"/>
<organism evidence="3 4">
    <name type="scientific">Agrilus planipennis</name>
    <name type="common">Emerald ash borer</name>
    <name type="synonym">Agrilus marcopoli</name>
    <dbReference type="NCBI Taxonomy" id="224129"/>
    <lineage>
        <taxon>Eukaryota</taxon>
        <taxon>Metazoa</taxon>
        <taxon>Ecdysozoa</taxon>
        <taxon>Arthropoda</taxon>
        <taxon>Hexapoda</taxon>
        <taxon>Insecta</taxon>
        <taxon>Pterygota</taxon>
        <taxon>Neoptera</taxon>
        <taxon>Endopterygota</taxon>
        <taxon>Coleoptera</taxon>
        <taxon>Polyphaga</taxon>
        <taxon>Elateriformia</taxon>
        <taxon>Buprestoidea</taxon>
        <taxon>Buprestidae</taxon>
        <taxon>Agrilinae</taxon>
        <taxon>Agrilus</taxon>
    </lineage>
</organism>
<dbReference type="PANTHER" id="PTHR11579">
    <property type="entry name" value="PROTEIN-L-ISOASPARTATE O-METHYLTRANSFERASE"/>
    <property type="match status" value="1"/>
</dbReference>
<dbReference type="OrthoDB" id="10257972at2759"/>
<dbReference type="SUPFAM" id="SSF53335">
    <property type="entry name" value="S-adenosyl-L-methionine-dependent methyltransferases"/>
    <property type="match status" value="1"/>
</dbReference>
<evidence type="ECO:0000313" key="4">
    <source>
        <dbReference type="RefSeq" id="XP_025837593.1"/>
    </source>
</evidence>
<dbReference type="KEGG" id="apln:108744875"/>
<proteinExistence type="inferred from homology"/>
<name>A0A7F5RNJ2_AGRPL</name>
<comment type="similarity">
    <text evidence="1">Belongs to the methyltransferase superfamily. L-isoaspartyl/D-aspartyl protein methyltransferase family.</text>
</comment>
<keyword evidence="3" id="KW-1185">Reference proteome</keyword>
<feature type="compositionally biased region" description="Basic and acidic residues" evidence="2">
    <location>
        <begin position="373"/>
        <end position="384"/>
    </location>
</feature>
<dbReference type="RefSeq" id="XP_025837593.1">
    <property type="nucleotide sequence ID" value="XM_025981808.1"/>
</dbReference>
<accession>A0A7F5RNJ2</accession>
<dbReference type="PANTHER" id="PTHR11579:SF9">
    <property type="entry name" value="PROTEIN-L-ISOASPARTATE O-METHYLTRANSFERASE"/>
    <property type="match status" value="1"/>
</dbReference>
<dbReference type="Gene3D" id="3.40.50.150">
    <property type="entry name" value="Vaccinia Virus protein VP39"/>
    <property type="match status" value="1"/>
</dbReference>
<dbReference type="InParanoid" id="A0A7F5RNJ2"/>
<evidence type="ECO:0000256" key="2">
    <source>
        <dbReference type="SAM" id="MobiDB-lite"/>
    </source>
</evidence>
<feature type="compositionally biased region" description="Basic and acidic residues" evidence="2">
    <location>
        <begin position="338"/>
        <end position="352"/>
    </location>
</feature>
<feature type="region of interest" description="Disordered" evidence="2">
    <location>
        <begin position="418"/>
        <end position="566"/>
    </location>
</feature>
<dbReference type="Pfam" id="PF01135">
    <property type="entry name" value="PCMT"/>
    <property type="match status" value="1"/>
</dbReference>
<evidence type="ECO:0000256" key="1">
    <source>
        <dbReference type="ARBA" id="ARBA00005369"/>
    </source>
</evidence>
<feature type="region of interest" description="Disordered" evidence="2">
    <location>
        <begin position="195"/>
        <end position="214"/>
    </location>
</feature>
<gene>
    <name evidence="4" type="primary">LOC108744875</name>
</gene>
<evidence type="ECO:0000313" key="3">
    <source>
        <dbReference type="Proteomes" id="UP000192223"/>
    </source>
</evidence>
<reference evidence="4" key="1">
    <citation type="submission" date="2025-08" db="UniProtKB">
        <authorList>
            <consortium name="RefSeq"/>
        </authorList>
    </citation>
    <scope>IDENTIFICATION</scope>
    <source>
        <tissue evidence="4">Entire body</tissue>
    </source>
</reference>
<dbReference type="InterPro" id="IPR029063">
    <property type="entry name" value="SAM-dependent_MTases_sf"/>
</dbReference>
<dbReference type="GO" id="GO:0004719">
    <property type="term" value="F:protein-L-isoaspartate (D-aspartate) O-methyltransferase activity"/>
    <property type="evidence" value="ECO:0007669"/>
    <property type="project" value="InterPro"/>
</dbReference>
<feature type="region of interest" description="Disordered" evidence="2">
    <location>
        <begin position="287"/>
        <end position="398"/>
    </location>
</feature>
<dbReference type="Proteomes" id="UP000192223">
    <property type="component" value="Unplaced"/>
</dbReference>
<protein>
    <submittedName>
        <fullName evidence="4">ABC transporter F family member 4-like</fullName>
    </submittedName>
</protein>
<feature type="compositionally biased region" description="Low complexity" evidence="2">
    <location>
        <begin position="475"/>
        <end position="491"/>
    </location>
</feature>
<feature type="compositionally biased region" description="Basic and acidic residues" evidence="2">
    <location>
        <begin position="287"/>
        <end position="316"/>
    </location>
</feature>
<feature type="compositionally biased region" description="Basic and acidic residues" evidence="2">
    <location>
        <begin position="546"/>
        <end position="563"/>
    </location>
</feature>
<dbReference type="GO" id="GO:0005737">
    <property type="term" value="C:cytoplasm"/>
    <property type="evidence" value="ECO:0007669"/>
    <property type="project" value="TreeGrafter"/>
</dbReference>